<dbReference type="InterPro" id="IPR012292">
    <property type="entry name" value="Globin/Proto"/>
</dbReference>
<evidence type="ECO:0000256" key="2">
    <source>
        <dbReference type="ARBA" id="ARBA00013895"/>
    </source>
</evidence>
<dbReference type="InterPro" id="IPR013314">
    <property type="entry name" value="Globin_lamprey/hagfish"/>
</dbReference>
<evidence type="ECO:0000256" key="6">
    <source>
        <dbReference type="ARBA" id="ARBA00022723"/>
    </source>
</evidence>
<feature type="region of interest" description="Disordered" evidence="11">
    <location>
        <begin position="231"/>
        <end position="253"/>
    </location>
</feature>
<dbReference type="PRINTS" id="PR01906">
    <property type="entry name" value="FISHGLOBIN"/>
</dbReference>
<name>A0ABD0LX21_9CAEN</name>
<evidence type="ECO:0000313" key="13">
    <source>
        <dbReference type="EMBL" id="KAK7503653.1"/>
    </source>
</evidence>
<keyword evidence="14" id="KW-1185">Reference proteome</keyword>
<feature type="non-terminal residue" evidence="13">
    <location>
        <position position="1"/>
    </location>
</feature>
<keyword evidence="7" id="KW-0408">Iron</keyword>
<evidence type="ECO:0000256" key="4">
    <source>
        <dbReference type="ARBA" id="ARBA00022617"/>
    </source>
</evidence>
<evidence type="ECO:0000313" key="14">
    <source>
        <dbReference type="Proteomes" id="UP001519460"/>
    </source>
</evidence>
<evidence type="ECO:0000259" key="12">
    <source>
        <dbReference type="PROSITE" id="PS01033"/>
    </source>
</evidence>
<evidence type="ECO:0000256" key="9">
    <source>
        <dbReference type="ARBA" id="ARBA00030087"/>
    </source>
</evidence>
<dbReference type="PANTHER" id="PTHR47217:SF1">
    <property type="entry name" value="GLOBIN-LIKE PROTEIN"/>
    <property type="match status" value="1"/>
</dbReference>
<protein>
    <recommendedName>
        <fullName evidence="2">Globin</fullName>
    </recommendedName>
    <alternativeName>
        <fullName evidence="9">Myoglobin</fullName>
    </alternativeName>
</protein>
<dbReference type="GO" id="GO:0005344">
    <property type="term" value="F:oxygen carrier activity"/>
    <property type="evidence" value="ECO:0007669"/>
    <property type="project" value="UniProtKB-KW"/>
</dbReference>
<feature type="compositionally biased region" description="Basic residues" evidence="11">
    <location>
        <begin position="234"/>
        <end position="246"/>
    </location>
</feature>
<reference evidence="13 14" key="1">
    <citation type="journal article" date="2023" name="Sci. Data">
        <title>Genome assembly of the Korean intertidal mud-creeper Batillaria attramentaria.</title>
        <authorList>
            <person name="Patra A.K."/>
            <person name="Ho P.T."/>
            <person name="Jun S."/>
            <person name="Lee S.J."/>
            <person name="Kim Y."/>
            <person name="Won Y.J."/>
        </authorList>
    </citation>
    <scope>NUCLEOTIDE SEQUENCE [LARGE SCALE GENOMIC DNA]</scope>
    <source>
        <strain evidence="13">Wonlab-2016</strain>
    </source>
</reference>
<accession>A0ABD0LX21</accession>
<dbReference type="GO" id="GO:0016491">
    <property type="term" value="F:oxidoreductase activity"/>
    <property type="evidence" value="ECO:0007669"/>
    <property type="project" value="UniProtKB-ARBA"/>
</dbReference>
<gene>
    <name evidence="13" type="ORF">BaRGS_00005192</name>
</gene>
<keyword evidence="3 10" id="KW-0813">Transport</keyword>
<keyword evidence="6" id="KW-0479">Metal-binding</keyword>
<comment type="caution">
    <text evidence="13">The sequence shown here is derived from an EMBL/GenBank/DDBJ whole genome shotgun (WGS) entry which is preliminary data.</text>
</comment>
<feature type="domain" description="Globin" evidence="12">
    <location>
        <begin position="25"/>
        <end position="172"/>
    </location>
</feature>
<dbReference type="InterPro" id="IPR009050">
    <property type="entry name" value="Globin-like_sf"/>
</dbReference>
<evidence type="ECO:0000256" key="7">
    <source>
        <dbReference type="ARBA" id="ARBA00023004"/>
    </source>
</evidence>
<dbReference type="Pfam" id="PF00042">
    <property type="entry name" value="Globin"/>
    <property type="match status" value="1"/>
</dbReference>
<dbReference type="InterPro" id="IPR000971">
    <property type="entry name" value="Globin"/>
</dbReference>
<dbReference type="PANTHER" id="PTHR47217">
    <property type="entry name" value="GLOBIN-LIKE PROTEIN"/>
    <property type="match status" value="1"/>
</dbReference>
<dbReference type="EMBL" id="JACVVK020000019">
    <property type="protein sequence ID" value="KAK7503653.1"/>
    <property type="molecule type" value="Genomic_DNA"/>
</dbReference>
<dbReference type="Proteomes" id="UP001519460">
    <property type="component" value="Unassembled WGS sequence"/>
</dbReference>
<evidence type="ECO:0000256" key="8">
    <source>
        <dbReference type="ARBA" id="ARBA00023179"/>
    </source>
</evidence>
<sequence>GSQLNVDCVDKGMEQVGSDRDPVTGLSEEDRTAIRDSWTLVNKDAQGNGVAFMLRFFEEYPDNQEFFTEFRDLSPDELRENQGLQQHAMRVMRALTCIVESIDDAHVLISVLHKTVDSHLTRGIRVAQFTELFDVFARFIADGLGDQFTPAMATAWQTAAAAILTVVEARVQEQLIATSSEASTADILTTSSRRHRDAHVDLSMNFSSNWVIALVSKGRPGVEGLRKTNTVNKEKRKKKEKLRKNKKAELESRNREERLRTFDIDSSTCELAPLPPSGKRCTHGHSFSAIDVRLTSEEGIQLLHVDVYVL</sequence>
<dbReference type="InterPro" id="IPR044399">
    <property type="entry name" value="Mb-like_M"/>
</dbReference>
<proteinExistence type="inferred from homology"/>
<evidence type="ECO:0000256" key="3">
    <source>
        <dbReference type="ARBA" id="ARBA00022448"/>
    </source>
</evidence>
<dbReference type="CDD" id="cd01040">
    <property type="entry name" value="Mb-like"/>
    <property type="match status" value="1"/>
</dbReference>
<organism evidence="13 14">
    <name type="scientific">Batillaria attramentaria</name>
    <dbReference type="NCBI Taxonomy" id="370345"/>
    <lineage>
        <taxon>Eukaryota</taxon>
        <taxon>Metazoa</taxon>
        <taxon>Spiralia</taxon>
        <taxon>Lophotrochozoa</taxon>
        <taxon>Mollusca</taxon>
        <taxon>Gastropoda</taxon>
        <taxon>Caenogastropoda</taxon>
        <taxon>Sorbeoconcha</taxon>
        <taxon>Cerithioidea</taxon>
        <taxon>Batillariidae</taxon>
        <taxon>Batillaria</taxon>
    </lineage>
</organism>
<dbReference type="Gene3D" id="1.10.490.10">
    <property type="entry name" value="Globins"/>
    <property type="match status" value="1"/>
</dbReference>
<dbReference type="SUPFAM" id="SSF46458">
    <property type="entry name" value="Globin-like"/>
    <property type="match status" value="1"/>
</dbReference>
<dbReference type="PROSITE" id="PS01033">
    <property type="entry name" value="GLOBIN"/>
    <property type="match status" value="1"/>
</dbReference>
<keyword evidence="8" id="KW-0514">Muscle protein</keyword>
<comment type="similarity">
    <text evidence="10">Belongs to the globin family.</text>
</comment>
<comment type="subunit">
    <text evidence="1">Monomer.</text>
</comment>
<keyword evidence="5 10" id="KW-0561">Oxygen transport</keyword>
<evidence type="ECO:0000256" key="10">
    <source>
        <dbReference type="RuleBase" id="RU000356"/>
    </source>
</evidence>
<evidence type="ECO:0000256" key="5">
    <source>
        <dbReference type="ARBA" id="ARBA00022621"/>
    </source>
</evidence>
<evidence type="ECO:0000256" key="11">
    <source>
        <dbReference type="SAM" id="MobiDB-lite"/>
    </source>
</evidence>
<evidence type="ECO:0000256" key="1">
    <source>
        <dbReference type="ARBA" id="ARBA00011245"/>
    </source>
</evidence>
<dbReference type="GO" id="GO:0046872">
    <property type="term" value="F:metal ion binding"/>
    <property type="evidence" value="ECO:0007669"/>
    <property type="project" value="UniProtKB-KW"/>
</dbReference>
<dbReference type="AlphaFoldDB" id="A0ABD0LX21"/>
<keyword evidence="4 10" id="KW-0349">Heme</keyword>